<accession>A0A8S3TB93</accession>
<reference evidence="5" key="1">
    <citation type="submission" date="2021-03" db="EMBL/GenBank/DDBJ databases">
        <authorList>
            <person name="Bekaert M."/>
        </authorList>
    </citation>
    <scope>NUCLEOTIDE SEQUENCE</scope>
</reference>
<dbReference type="OrthoDB" id="6076027at2759"/>
<dbReference type="PROSITE" id="PS50119">
    <property type="entry name" value="ZF_BBOX"/>
    <property type="match status" value="1"/>
</dbReference>
<evidence type="ECO:0000256" key="1">
    <source>
        <dbReference type="PROSITE-ProRule" id="PRU00024"/>
    </source>
</evidence>
<keyword evidence="2" id="KW-0175">Coiled coil</keyword>
<proteinExistence type="predicted"/>
<evidence type="ECO:0000259" key="4">
    <source>
        <dbReference type="PROSITE" id="PS50119"/>
    </source>
</evidence>
<dbReference type="InterPro" id="IPR047153">
    <property type="entry name" value="TRIM45/56/19-like"/>
</dbReference>
<evidence type="ECO:0000256" key="3">
    <source>
        <dbReference type="SAM" id="MobiDB-lite"/>
    </source>
</evidence>
<dbReference type="Proteomes" id="UP000683360">
    <property type="component" value="Unassembled WGS sequence"/>
</dbReference>
<feature type="region of interest" description="Disordered" evidence="3">
    <location>
        <begin position="571"/>
        <end position="689"/>
    </location>
</feature>
<organism evidence="5 6">
    <name type="scientific">Mytilus edulis</name>
    <name type="common">Blue mussel</name>
    <dbReference type="NCBI Taxonomy" id="6550"/>
    <lineage>
        <taxon>Eukaryota</taxon>
        <taxon>Metazoa</taxon>
        <taxon>Spiralia</taxon>
        <taxon>Lophotrochozoa</taxon>
        <taxon>Mollusca</taxon>
        <taxon>Bivalvia</taxon>
        <taxon>Autobranchia</taxon>
        <taxon>Pteriomorphia</taxon>
        <taxon>Mytilida</taxon>
        <taxon>Mytiloidea</taxon>
        <taxon>Mytilidae</taxon>
        <taxon>Mytilinae</taxon>
        <taxon>Mytilus</taxon>
    </lineage>
</organism>
<evidence type="ECO:0000313" key="5">
    <source>
        <dbReference type="EMBL" id="CAG2227671.1"/>
    </source>
</evidence>
<name>A0A8S3TB93_MYTED</name>
<sequence length="689" mass="79239">MYEVPGYLKQIPQNKWAWDFQERMEEAHHFVRKHEGQEMEVDNFKMFCNPCSRRDVESKSTSWCSDCEEGLCSKCLEDHRVIKLTKSHHVVDMTEQISPEHYKLLSIPNCEIHEELRQDMVCKDHDLICCHQCFQSSHKSCKNVSHLDMAAKGIKQSDWLKKLGHDLKEMTKVSHKIIEERKVSKEELKNQVQKIKKEIANMKSKFIQHIDDLEKDLLSELATVDKDGEEESDKEKQELMNMEKEVQADHTALKFVTNNGSESQIYSFVQHQTKKQTEREMMLQKIPPSSKVQIELKEASHHIDDIKALGYLSVHHENIASHWEKKEVKKCSKIKRKGSTDTDYPNLILEKELCIDPKDFLQENERAEDITLNVMCVTIADDNEILVAGVIKPVHAVVNEDEEPGHNIHVQVLNKYDEDMNYMQSCCFNSSKPGYDSSVYALTCVPKLDRIVLLSVNHDGLKMKRLQSFCLSTFDVAGRRIQEVNLVSYFKSIIAQPDNTLLVVCNERVVVSQYDGTEIFSFFPEKLKAVTVDQGGNIFMLMADGIQNDNGDWKFSASSDQVSVQLTWTKTKAKEPEASSSKSKPALKSKPLSTRRRDAKRFDQWKATKTAVIPAEQVQQTTNTQTEARNSRSRIDYEDGFDIDHPDLLRTPPHTSPVYNEQSKEAIQSAIQAARPDTPYQQDQRSRSK</sequence>
<keyword evidence="1" id="KW-0863">Zinc-finger</keyword>
<dbReference type="GO" id="GO:0061630">
    <property type="term" value="F:ubiquitin protein ligase activity"/>
    <property type="evidence" value="ECO:0007669"/>
    <property type="project" value="TreeGrafter"/>
</dbReference>
<evidence type="ECO:0000313" key="6">
    <source>
        <dbReference type="Proteomes" id="UP000683360"/>
    </source>
</evidence>
<feature type="domain" description="B box-type" evidence="4">
    <location>
        <begin position="43"/>
        <end position="93"/>
    </location>
</feature>
<protein>
    <recommendedName>
        <fullName evidence="4">B box-type domain-containing protein</fullName>
    </recommendedName>
</protein>
<keyword evidence="1" id="KW-0479">Metal-binding</keyword>
<comment type="caution">
    <text evidence="5">The sequence shown here is derived from an EMBL/GenBank/DDBJ whole genome shotgun (WGS) entry which is preliminary data.</text>
</comment>
<feature type="compositionally biased region" description="Basic and acidic residues" evidence="3">
    <location>
        <begin position="629"/>
        <end position="648"/>
    </location>
</feature>
<gene>
    <name evidence="5" type="ORF">MEDL_40671</name>
</gene>
<feature type="compositionally biased region" description="Low complexity" evidence="3">
    <location>
        <begin position="578"/>
        <end position="592"/>
    </location>
</feature>
<dbReference type="GO" id="GO:0008270">
    <property type="term" value="F:zinc ion binding"/>
    <property type="evidence" value="ECO:0007669"/>
    <property type="project" value="UniProtKB-KW"/>
</dbReference>
<feature type="compositionally biased region" description="Low complexity" evidence="3">
    <location>
        <begin position="617"/>
        <end position="626"/>
    </location>
</feature>
<dbReference type="PANTHER" id="PTHR25462">
    <property type="entry name" value="BONUS, ISOFORM C-RELATED"/>
    <property type="match status" value="1"/>
</dbReference>
<dbReference type="PANTHER" id="PTHR25462:SF296">
    <property type="entry name" value="MEIOTIC P26, ISOFORM F"/>
    <property type="match status" value="1"/>
</dbReference>
<keyword evidence="6" id="KW-1185">Reference proteome</keyword>
<feature type="compositionally biased region" description="Polar residues" evidence="3">
    <location>
        <begin position="657"/>
        <end position="671"/>
    </location>
</feature>
<keyword evidence="1" id="KW-0862">Zinc</keyword>
<dbReference type="Gene3D" id="3.30.160.60">
    <property type="entry name" value="Classic Zinc Finger"/>
    <property type="match status" value="1"/>
</dbReference>
<feature type="coiled-coil region" evidence="2">
    <location>
        <begin position="178"/>
        <end position="245"/>
    </location>
</feature>
<dbReference type="EMBL" id="CAJPWZ010001969">
    <property type="protein sequence ID" value="CAG2227671.1"/>
    <property type="molecule type" value="Genomic_DNA"/>
</dbReference>
<evidence type="ECO:0000256" key="2">
    <source>
        <dbReference type="SAM" id="Coils"/>
    </source>
</evidence>
<dbReference type="InterPro" id="IPR000315">
    <property type="entry name" value="Znf_B-box"/>
</dbReference>
<dbReference type="AlphaFoldDB" id="A0A8S3TB93"/>